<comment type="subcellular location">
    <subcellularLocation>
        <location evidence="10">Cytoplasm</location>
    </subcellularLocation>
</comment>
<dbReference type="EC" id="4.1.1.49" evidence="3 10"/>
<organism evidence="11 12">
    <name type="scientific">Salinivirga cyanobacteriivorans</name>
    <dbReference type="NCBI Taxonomy" id="1307839"/>
    <lineage>
        <taxon>Bacteria</taxon>
        <taxon>Pseudomonadati</taxon>
        <taxon>Bacteroidota</taxon>
        <taxon>Bacteroidia</taxon>
        <taxon>Bacteroidales</taxon>
        <taxon>Salinivirgaceae</taxon>
        <taxon>Salinivirga</taxon>
    </lineage>
</organism>
<dbReference type="EMBL" id="CP013118">
    <property type="protein sequence ID" value="ALO16506.1"/>
    <property type="molecule type" value="Genomic_DNA"/>
</dbReference>
<comment type="catalytic activity">
    <reaction evidence="9 10">
        <text>oxaloacetate + ATP = phosphoenolpyruvate + ADP + CO2</text>
        <dbReference type="Rhea" id="RHEA:18617"/>
        <dbReference type="ChEBI" id="CHEBI:16452"/>
        <dbReference type="ChEBI" id="CHEBI:16526"/>
        <dbReference type="ChEBI" id="CHEBI:30616"/>
        <dbReference type="ChEBI" id="CHEBI:58702"/>
        <dbReference type="ChEBI" id="CHEBI:456216"/>
        <dbReference type="EC" id="4.1.1.49"/>
    </reaction>
</comment>
<evidence type="ECO:0000256" key="9">
    <source>
        <dbReference type="ARBA" id="ARBA00047371"/>
    </source>
</evidence>
<keyword evidence="6 10" id="KW-0210">Decarboxylase</keyword>
<protein>
    <recommendedName>
        <fullName evidence="3 10">Phosphoenolpyruvate carboxykinase (ATP)</fullName>
        <shortName evidence="10">PCK</shortName>
        <shortName evidence="10">PEP carboxykinase</shortName>
        <shortName evidence="10">PEPCK</shortName>
        <ecNumber evidence="3 10">4.1.1.49</ecNumber>
    </recommendedName>
</protein>
<comment type="similarity">
    <text evidence="2 10">Belongs to the phosphoenolpyruvate carboxykinase (ATP) family.</text>
</comment>
<evidence type="ECO:0000256" key="3">
    <source>
        <dbReference type="ARBA" id="ARBA00012363"/>
    </source>
</evidence>
<dbReference type="PATRIC" id="fig|1307839.3.peg.3031"/>
<evidence type="ECO:0000256" key="10">
    <source>
        <dbReference type="HAMAP-Rule" id="MF_00453"/>
    </source>
</evidence>
<dbReference type="STRING" id="1307839.L21SP5_02886"/>
<evidence type="ECO:0000256" key="4">
    <source>
        <dbReference type="ARBA" id="ARBA00022432"/>
    </source>
</evidence>
<dbReference type="GO" id="GO:0016301">
    <property type="term" value="F:kinase activity"/>
    <property type="evidence" value="ECO:0007669"/>
    <property type="project" value="UniProtKB-KW"/>
</dbReference>
<dbReference type="RefSeq" id="WP_057953872.1">
    <property type="nucleotide sequence ID" value="NZ_CP013118.1"/>
</dbReference>
<dbReference type="Proteomes" id="UP000064893">
    <property type="component" value="Chromosome"/>
</dbReference>
<dbReference type="Gene3D" id="3.40.449.10">
    <property type="entry name" value="Phosphoenolpyruvate Carboxykinase, domain 1"/>
    <property type="match status" value="1"/>
</dbReference>
<reference evidence="11 12" key="1">
    <citation type="submission" date="2015-11" db="EMBL/GenBank/DDBJ databases">
        <title>Description and complete genome sequence of a novel strain predominating in hypersaline microbial mats and representing a new family of the Bacteriodetes phylum.</title>
        <authorList>
            <person name="Spring S."/>
            <person name="Bunk B."/>
            <person name="Sproer C."/>
            <person name="Klenk H.-P."/>
        </authorList>
    </citation>
    <scope>NUCLEOTIDE SEQUENCE [LARGE SCALE GENOMIC DNA]</scope>
    <source>
        <strain evidence="11 12">L21-Spi-D4</strain>
    </source>
</reference>
<comment type="cofactor">
    <cofactor evidence="10">
        <name>Mn(2+)</name>
        <dbReference type="ChEBI" id="CHEBI:29035"/>
    </cofactor>
    <text evidence="10">Binds 1 Mn(2+) ion per subunit.</text>
</comment>
<dbReference type="AlphaFoldDB" id="A0A0S2I2R0"/>
<name>A0A0S2I2R0_9BACT</name>
<evidence type="ECO:0000256" key="2">
    <source>
        <dbReference type="ARBA" id="ARBA00006052"/>
    </source>
</evidence>
<feature type="binding site" evidence="10">
    <location>
        <position position="266"/>
    </location>
    <ligand>
        <name>Mn(2+)</name>
        <dbReference type="ChEBI" id="CHEBI:29035"/>
    </ligand>
</feature>
<dbReference type="NCBIfam" id="NF006821">
    <property type="entry name" value="PRK09344.1-3"/>
    <property type="match status" value="1"/>
</dbReference>
<evidence type="ECO:0000256" key="8">
    <source>
        <dbReference type="ARBA" id="ARBA00023239"/>
    </source>
</evidence>
<comment type="function">
    <text evidence="10">Involved in the gluconeogenesis. Catalyzes the conversion of oxaloacetate (OAA) to phosphoenolpyruvate (PEP) through direct phosphoryl transfer between the nucleoside triphosphate and OAA.</text>
</comment>
<feature type="binding site" evidence="10">
    <location>
        <position position="229"/>
    </location>
    <ligand>
        <name>Mn(2+)</name>
        <dbReference type="ChEBI" id="CHEBI:29035"/>
    </ligand>
</feature>
<accession>A0A0S2I2R0</accession>
<keyword evidence="11" id="KW-0808">Transferase</keyword>
<evidence type="ECO:0000256" key="6">
    <source>
        <dbReference type="ARBA" id="ARBA00022793"/>
    </source>
</evidence>
<keyword evidence="8 10" id="KW-0456">Lyase</keyword>
<dbReference type="GO" id="GO:0046872">
    <property type="term" value="F:metal ion binding"/>
    <property type="evidence" value="ECO:0007669"/>
    <property type="project" value="UniProtKB-KW"/>
</dbReference>
<keyword evidence="7 10" id="KW-0067">ATP-binding</keyword>
<dbReference type="GO" id="GO:0005829">
    <property type="term" value="C:cytosol"/>
    <property type="evidence" value="ECO:0007669"/>
    <property type="project" value="TreeGrafter"/>
</dbReference>
<keyword evidence="11" id="KW-0418">Kinase</keyword>
<dbReference type="Gene3D" id="2.170.8.10">
    <property type="entry name" value="Phosphoenolpyruvate Carboxykinase, domain 2"/>
    <property type="match status" value="1"/>
</dbReference>
<keyword evidence="11" id="KW-0670">Pyruvate</keyword>
<keyword evidence="4 10" id="KW-0312">Gluconeogenesis</keyword>
<dbReference type="InterPro" id="IPR013035">
    <property type="entry name" value="PEP_carboxykinase_C"/>
</dbReference>
<comment type="pathway">
    <text evidence="1 10">Carbohydrate biosynthesis; gluconeogenesis.</text>
</comment>
<dbReference type="InterPro" id="IPR001272">
    <property type="entry name" value="PEP_carboxykinase_ATP"/>
</dbReference>
<gene>
    <name evidence="10 11" type="primary">pckA</name>
    <name evidence="11" type="ORF">L21SP5_02886</name>
</gene>
<keyword evidence="10" id="KW-0963">Cytoplasm</keyword>
<keyword evidence="10" id="KW-0464">Manganese</keyword>
<keyword evidence="10" id="KW-0479">Metal-binding</keyword>
<feature type="binding site" evidence="10">
    <location>
        <position position="337"/>
    </location>
    <ligand>
        <name>ATP</name>
        <dbReference type="ChEBI" id="CHEBI:30616"/>
    </ligand>
</feature>
<dbReference type="SUPFAM" id="SSF68923">
    <property type="entry name" value="PEP carboxykinase N-terminal domain"/>
    <property type="match status" value="1"/>
</dbReference>
<feature type="binding site" evidence="10">
    <location>
        <position position="210"/>
    </location>
    <ligand>
        <name>substrate</name>
    </ligand>
</feature>
<dbReference type="KEGG" id="blq:L21SP5_02886"/>
<feature type="binding site" evidence="10">
    <location>
        <position position="294"/>
    </location>
    <ligand>
        <name>ATP</name>
        <dbReference type="ChEBI" id="CHEBI:30616"/>
    </ligand>
</feature>
<keyword evidence="5 10" id="KW-0547">Nucleotide-binding</keyword>
<dbReference type="PIRSF" id="PIRSF006294">
    <property type="entry name" value="PEP_crbxkin"/>
    <property type="match status" value="1"/>
</dbReference>
<feature type="binding site" evidence="10">
    <location>
        <position position="337"/>
    </location>
    <ligand>
        <name>substrate</name>
    </ligand>
</feature>
<evidence type="ECO:0000313" key="12">
    <source>
        <dbReference type="Proteomes" id="UP000064893"/>
    </source>
</evidence>
<feature type="binding site" evidence="10">
    <location>
        <position position="204"/>
    </location>
    <ligand>
        <name>substrate</name>
    </ligand>
</feature>
<evidence type="ECO:0000313" key="11">
    <source>
        <dbReference type="EMBL" id="ALO16506.1"/>
    </source>
</evidence>
<keyword evidence="12" id="KW-1185">Reference proteome</keyword>
<dbReference type="Gene3D" id="3.90.228.20">
    <property type="match status" value="1"/>
</dbReference>
<dbReference type="SUPFAM" id="SSF53795">
    <property type="entry name" value="PEP carboxykinase-like"/>
    <property type="match status" value="1"/>
</dbReference>
<dbReference type="OrthoDB" id="9806325at2"/>
<feature type="binding site" evidence="10">
    <location>
        <position position="462"/>
    </location>
    <ligand>
        <name>ATP</name>
        <dbReference type="ChEBI" id="CHEBI:30616"/>
    </ligand>
</feature>
<dbReference type="Pfam" id="PF01293">
    <property type="entry name" value="PEPCK_ATP"/>
    <property type="match status" value="1"/>
</dbReference>
<dbReference type="PANTHER" id="PTHR30031">
    <property type="entry name" value="PHOSPHOENOLPYRUVATE CARBOXYKINASE ATP"/>
    <property type="match status" value="1"/>
</dbReference>
<dbReference type="HAMAP" id="MF_00453">
    <property type="entry name" value="PEPCK_ATP"/>
    <property type="match status" value="1"/>
</dbReference>
<dbReference type="GO" id="GO:0005524">
    <property type="term" value="F:ATP binding"/>
    <property type="evidence" value="ECO:0007669"/>
    <property type="project" value="UniProtKB-UniRule"/>
</dbReference>
<proteinExistence type="inferred from homology"/>
<dbReference type="GO" id="GO:0006094">
    <property type="term" value="P:gluconeogenesis"/>
    <property type="evidence" value="ECO:0007669"/>
    <property type="project" value="UniProtKB-UniRule"/>
</dbReference>
<feature type="binding site" evidence="10">
    <location>
        <begin position="245"/>
        <end position="253"/>
    </location>
    <ligand>
        <name>ATP</name>
        <dbReference type="ChEBI" id="CHEBI:30616"/>
    </ligand>
</feature>
<sequence length="548" mass="60934">MSTTFQNQLEEMLKRHQSVESNPERKSLIQQSLDRKEAITMKGGALATWTRPESTGRSPKDTYIVKHEATAATIDWTSPNNVPLDPQTFEMVFEDALETLNKGKVYVTDRVIGADSKYALPVKTVVNKSLSQVFVDNMFRDMPEDIEKSIFAERGFTLLALPDNKLNPERYKGRLREMPDGTTSNMCVAMDFDRRVGIVFGSAYMGSIKKLMFTVMNYYLPLEGILPLHCSANEGTDASSALLLGLSGTGKTTLSADPKRSLLGDDEHGWSEDGIANFENGCYAKMIDIKEENEPEIWKAVMHEDDPLNHGSIVENAMVYPDGTVDYFDDRYTPNSRASYPLKYLSNIKPASTSGHPKTILFLTADAYGVLPPVSQLNADQAMLWFLMGYTSKLAGTETGVTEPQATFSRFFGQPFMPGKPSVYAEQLGEKMKKYNTKVYLINTGWSGGKYGVGARIKLKYTRAMVDAALNGELEKTEYVKNDIFHVNVPKSVSNVPDEMLIPKNTWADKTDYDATAAKLAQKFSEHFDKAYGSHGLSDGIIKSCPGK</sequence>
<feature type="binding site" evidence="10">
    <location>
        <position position="57"/>
    </location>
    <ligand>
        <name>substrate</name>
    </ligand>
</feature>
<feature type="binding site" evidence="10">
    <location>
        <position position="210"/>
    </location>
    <ligand>
        <name>Mn(2+)</name>
        <dbReference type="ChEBI" id="CHEBI:29035"/>
    </ligand>
</feature>
<dbReference type="InterPro" id="IPR008210">
    <property type="entry name" value="PEP_carboxykinase_N"/>
</dbReference>
<evidence type="ECO:0000256" key="1">
    <source>
        <dbReference type="ARBA" id="ARBA00004742"/>
    </source>
</evidence>
<dbReference type="PANTHER" id="PTHR30031:SF0">
    <property type="entry name" value="PHOSPHOENOLPYRUVATE CARBOXYKINASE (ATP)"/>
    <property type="match status" value="1"/>
</dbReference>
<feature type="binding site" evidence="10">
    <location>
        <begin position="456"/>
        <end position="457"/>
    </location>
    <ligand>
        <name>ATP</name>
        <dbReference type="ChEBI" id="CHEBI:30616"/>
    </ligand>
</feature>
<dbReference type="GO" id="GO:0004612">
    <property type="term" value="F:phosphoenolpyruvate carboxykinase (ATP) activity"/>
    <property type="evidence" value="ECO:0007669"/>
    <property type="project" value="UniProtKB-UniRule"/>
</dbReference>
<feature type="binding site" evidence="10">
    <location>
        <position position="210"/>
    </location>
    <ligand>
        <name>ATP</name>
        <dbReference type="ChEBI" id="CHEBI:30616"/>
    </ligand>
</feature>
<feature type="binding site" evidence="10">
    <location>
        <position position="229"/>
    </location>
    <ligand>
        <name>ATP</name>
        <dbReference type="ChEBI" id="CHEBI:30616"/>
    </ligand>
</feature>
<evidence type="ECO:0000256" key="7">
    <source>
        <dbReference type="ARBA" id="ARBA00022840"/>
    </source>
</evidence>
<evidence type="ECO:0000256" key="5">
    <source>
        <dbReference type="ARBA" id="ARBA00022741"/>
    </source>
</evidence>
<dbReference type="UniPathway" id="UPA00138"/>